<dbReference type="InterPro" id="IPR053158">
    <property type="entry name" value="CapK_Type1_Caps_Biosynth"/>
</dbReference>
<dbReference type="SUPFAM" id="SSF56801">
    <property type="entry name" value="Acetyl-CoA synthetase-like"/>
    <property type="match status" value="1"/>
</dbReference>
<dbReference type="InterPro" id="IPR012685">
    <property type="entry name" value="CHP02304_F390_synth-rel"/>
</dbReference>
<protein>
    <submittedName>
        <fullName evidence="2">Adenylate cyclase</fullName>
    </submittedName>
</protein>
<dbReference type="Gene3D" id="3.40.50.12780">
    <property type="entry name" value="N-terminal domain of ligase-like"/>
    <property type="match status" value="1"/>
</dbReference>
<name>A0A6B3VW06_9BACI</name>
<comment type="caution">
    <text evidence="2">The sequence shown here is derived from an EMBL/GenBank/DDBJ whole genome shotgun (WGS) entry which is preliminary data.</text>
</comment>
<evidence type="ECO:0000313" key="2">
    <source>
        <dbReference type="EMBL" id="NEY82239.1"/>
    </source>
</evidence>
<evidence type="ECO:0000313" key="4">
    <source>
        <dbReference type="Proteomes" id="UP000570010"/>
    </source>
</evidence>
<evidence type="ECO:0000313" key="1">
    <source>
        <dbReference type="EMBL" id="MBA4537983.1"/>
    </source>
</evidence>
<sequence length="446" mass="51987">MSTVKIVSEYVKQKYFRRFHSRDEVKRYQEKKIKKHLNFVLKNSPFYRELYKNHLHHGRIEDWRSLPIIDKQMMMEHFNKLNIVGIKKEEAFDMAIQAEEDRNFSPTKNGITIGLSSGTSGNRGLFIVSPSERERWAGVILAKLLPHSLLHKHKIAFFLRANSNLYTTTQSKRIQFCFFDLMDDLSKHMNTLNQYEPSVLVAPPSMLRFLGKELNKGTLNISPEKVISVAEVLDPIDEQFLQTVFQKQIHQVYQCTEGFLACTCEHGTLHINEDIVAIEKEYLHNDKGRFFPIITDFSRTSQPIIRYRLNDILTEEEKPCPCGSPFMALKQIEGRADDIFYLKEKNGNGLKAIFPDFFRRAMMTASNEIEEYRLVQESIQQISVQLKLKSASEINESVTKSITAICQHFSVEAPKLVFKRYDFLPGEKKLRRIERSHFPIDKDKII</sequence>
<dbReference type="EMBL" id="JAAIWN010000029">
    <property type="protein sequence ID" value="NEY82239.1"/>
    <property type="molecule type" value="Genomic_DNA"/>
</dbReference>
<accession>A0A6B3VW06</accession>
<dbReference type="PANTHER" id="PTHR36932">
    <property type="entry name" value="CAPSULAR POLYSACCHARIDE BIOSYNTHESIS PROTEIN"/>
    <property type="match status" value="1"/>
</dbReference>
<dbReference type="InterPro" id="IPR042099">
    <property type="entry name" value="ANL_N_sf"/>
</dbReference>
<dbReference type="Proteomes" id="UP000472971">
    <property type="component" value="Unassembled WGS sequence"/>
</dbReference>
<reference evidence="2 3" key="1">
    <citation type="submission" date="2020-02" db="EMBL/GenBank/DDBJ databases">
        <title>Bacillus aquiflavi sp. nov., isolated from yellow water of strong flavor Chinese baijiu in Yibin region of China.</title>
        <authorList>
            <person name="Xie J."/>
        </authorList>
    </citation>
    <scope>NUCLEOTIDE SEQUENCE [LARGE SCALE GENOMIC DNA]</scope>
    <source>
        <strain evidence="2 3">3H-10</strain>
    </source>
</reference>
<dbReference type="EMBL" id="JACEIO010000031">
    <property type="protein sequence ID" value="MBA4537983.1"/>
    <property type="molecule type" value="Genomic_DNA"/>
</dbReference>
<keyword evidence="3" id="KW-1185">Reference proteome</keyword>
<evidence type="ECO:0000313" key="3">
    <source>
        <dbReference type="Proteomes" id="UP000472971"/>
    </source>
</evidence>
<proteinExistence type="predicted"/>
<dbReference type="Proteomes" id="UP000570010">
    <property type="component" value="Unassembled WGS sequence"/>
</dbReference>
<dbReference type="PANTHER" id="PTHR36932:SF1">
    <property type="entry name" value="CAPSULAR POLYSACCHARIDE BIOSYNTHESIS PROTEIN"/>
    <property type="match status" value="1"/>
</dbReference>
<organism evidence="2 3">
    <name type="scientific">Bacillus aquiflavi</name>
    <dbReference type="NCBI Taxonomy" id="2672567"/>
    <lineage>
        <taxon>Bacteria</taxon>
        <taxon>Bacillati</taxon>
        <taxon>Bacillota</taxon>
        <taxon>Bacilli</taxon>
        <taxon>Bacillales</taxon>
        <taxon>Bacillaceae</taxon>
        <taxon>Bacillus</taxon>
    </lineage>
</organism>
<dbReference type="AlphaFoldDB" id="A0A6B3VW06"/>
<dbReference type="RefSeq" id="WP_163242626.1">
    <property type="nucleotide sequence ID" value="NZ_JAAIWN010000029.1"/>
</dbReference>
<dbReference type="NCBIfam" id="TIGR02304">
    <property type="entry name" value="aden_form_hyp"/>
    <property type="match status" value="1"/>
</dbReference>
<gene>
    <name evidence="2" type="ORF">G4D64_12170</name>
    <name evidence="1" type="ORF">H1Z61_12780</name>
</gene>
<reference evidence="1 4" key="2">
    <citation type="submission" date="2020-07" db="EMBL/GenBank/DDBJ databases">
        <authorList>
            <person name="Feng H."/>
        </authorList>
    </citation>
    <scope>NUCLEOTIDE SEQUENCE [LARGE SCALE GENOMIC DNA]</scope>
    <source>
        <strain evidence="4">s-12</strain>
        <strain evidence="1">S-12</strain>
    </source>
</reference>